<dbReference type="InterPro" id="IPR029063">
    <property type="entry name" value="SAM-dependent_MTases_sf"/>
</dbReference>
<protein>
    <recommendedName>
        <fullName evidence="1">Methyltransferase type 11 domain-containing protein</fullName>
    </recommendedName>
</protein>
<accession>A0A381V3W4</accession>
<sequence>MSNQIQKLKGLLRKTKFTSMLMGCPYPASRWNRAVKRTIHKLGAEAKILDLGSGTDRRAPNVITLEIEAGSNVDVIGDGHQLPFHDNAFDAIISEAVLEHVLEPKQVVAEIYRVLKPGGYVCAAVPFLQGFHASPHDYQRYTVPGFNHLFSAFMKIESGACAGPTASLHWIF</sequence>
<reference evidence="2" key="1">
    <citation type="submission" date="2018-05" db="EMBL/GenBank/DDBJ databases">
        <authorList>
            <person name="Lanie J.A."/>
            <person name="Ng W.-L."/>
            <person name="Kazmierczak K.M."/>
            <person name="Andrzejewski T.M."/>
            <person name="Davidsen T.M."/>
            <person name="Wayne K.J."/>
            <person name="Tettelin H."/>
            <person name="Glass J.I."/>
            <person name="Rusch D."/>
            <person name="Podicherti R."/>
            <person name="Tsui H.-C.T."/>
            <person name="Winkler M.E."/>
        </authorList>
    </citation>
    <scope>NUCLEOTIDE SEQUENCE</scope>
</reference>
<proteinExistence type="predicted"/>
<evidence type="ECO:0000259" key="1">
    <source>
        <dbReference type="Pfam" id="PF08241"/>
    </source>
</evidence>
<dbReference type="GO" id="GO:0008757">
    <property type="term" value="F:S-adenosylmethionine-dependent methyltransferase activity"/>
    <property type="evidence" value="ECO:0007669"/>
    <property type="project" value="InterPro"/>
</dbReference>
<dbReference type="PANTHER" id="PTHR43591">
    <property type="entry name" value="METHYLTRANSFERASE"/>
    <property type="match status" value="1"/>
</dbReference>
<evidence type="ECO:0000313" key="2">
    <source>
        <dbReference type="EMBL" id="SVA35052.1"/>
    </source>
</evidence>
<dbReference type="EMBL" id="UINC01007781">
    <property type="protein sequence ID" value="SVA35052.1"/>
    <property type="molecule type" value="Genomic_DNA"/>
</dbReference>
<dbReference type="AlphaFoldDB" id="A0A381V3W4"/>
<dbReference type="Gene3D" id="3.40.50.150">
    <property type="entry name" value="Vaccinia Virus protein VP39"/>
    <property type="match status" value="1"/>
</dbReference>
<dbReference type="Pfam" id="PF08241">
    <property type="entry name" value="Methyltransf_11"/>
    <property type="match status" value="1"/>
</dbReference>
<dbReference type="InterPro" id="IPR013216">
    <property type="entry name" value="Methyltransf_11"/>
</dbReference>
<organism evidence="2">
    <name type="scientific">marine metagenome</name>
    <dbReference type="NCBI Taxonomy" id="408172"/>
    <lineage>
        <taxon>unclassified sequences</taxon>
        <taxon>metagenomes</taxon>
        <taxon>ecological metagenomes</taxon>
    </lineage>
</organism>
<dbReference type="SUPFAM" id="SSF53335">
    <property type="entry name" value="S-adenosyl-L-methionine-dependent methyltransferases"/>
    <property type="match status" value="1"/>
</dbReference>
<feature type="domain" description="Methyltransferase type 11" evidence="1">
    <location>
        <begin position="73"/>
        <end position="122"/>
    </location>
</feature>
<gene>
    <name evidence="2" type="ORF">METZ01_LOCUS87906</name>
</gene>
<name>A0A381V3W4_9ZZZZ</name>
<feature type="non-terminal residue" evidence="2">
    <location>
        <position position="172"/>
    </location>
</feature>
<dbReference type="CDD" id="cd02440">
    <property type="entry name" value="AdoMet_MTases"/>
    <property type="match status" value="1"/>
</dbReference>